<feature type="compositionally biased region" description="Basic and acidic residues" evidence="1">
    <location>
        <begin position="97"/>
        <end position="108"/>
    </location>
</feature>
<dbReference type="Gene3D" id="3.30.1490.480">
    <property type="entry name" value="Endolytic murein transglycosylase"/>
    <property type="match status" value="1"/>
</dbReference>
<keyword evidence="2" id="KW-0472">Membrane</keyword>
<gene>
    <name evidence="3" type="ORF">E7272_05350</name>
</gene>
<evidence type="ECO:0000313" key="3">
    <source>
        <dbReference type="EMBL" id="MBE5919255.1"/>
    </source>
</evidence>
<evidence type="ECO:0000256" key="1">
    <source>
        <dbReference type="SAM" id="MobiDB-lite"/>
    </source>
</evidence>
<protein>
    <submittedName>
        <fullName evidence="3">Endolytic transglycosylase MltG</fullName>
    </submittedName>
</protein>
<keyword evidence="2" id="KW-0812">Transmembrane</keyword>
<dbReference type="Proteomes" id="UP000766246">
    <property type="component" value="Unassembled WGS sequence"/>
</dbReference>
<evidence type="ECO:0000313" key="4">
    <source>
        <dbReference type="Proteomes" id="UP000766246"/>
    </source>
</evidence>
<feature type="compositionally biased region" description="Acidic residues" evidence="1">
    <location>
        <begin position="87"/>
        <end position="96"/>
    </location>
</feature>
<feature type="region of interest" description="Disordered" evidence="1">
    <location>
        <begin position="54"/>
        <end position="125"/>
    </location>
</feature>
<dbReference type="EMBL" id="SVER01000011">
    <property type="protein sequence ID" value="MBE5919255.1"/>
    <property type="molecule type" value="Genomic_DNA"/>
</dbReference>
<sequence>MRLKYYLRGIGIGIIFSTLLLTICLYFGKDSLAKETISDAEIIKRATELGMVMTDEGLEENVGEDIPKDSSMESEDKSSMNSKENIIEEAVDESADESPKDSTAKEESSSEESASVEQQNTSEVTEEVKYVPFTVKGGESSEMVSKNLKKAGLIDSVDDFNKYLNKLNIDNLIQAGTFYVMEGSSYDDLAALLVNKDSRTTTPPKQD</sequence>
<feature type="compositionally biased region" description="Basic and acidic residues" evidence="1">
    <location>
        <begin position="65"/>
        <end position="78"/>
    </location>
</feature>
<dbReference type="AlphaFoldDB" id="A0A927UB50"/>
<reference evidence="3" key="1">
    <citation type="submission" date="2019-04" db="EMBL/GenBank/DDBJ databases">
        <title>Evolution of Biomass-Degrading Anaerobic Consortia Revealed by Metagenomics.</title>
        <authorList>
            <person name="Peng X."/>
        </authorList>
    </citation>
    <scope>NUCLEOTIDE SEQUENCE</scope>
    <source>
        <strain evidence="3">SIG311</strain>
    </source>
</reference>
<accession>A0A927UB50</accession>
<organism evidence="3 4">
    <name type="scientific">Pseudobutyrivibrio ruminis</name>
    <dbReference type="NCBI Taxonomy" id="46206"/>
    <lineage>
        <taxon>Bacteria</taxon>
        <taxon>Bacillati</taxon>
        <taxon>Bacillota</taxon>
        <taxon>Clostridia</taxon>
        <taxon>Lachnospirales</taxon>
        <taxon>Lachnospiraceae</taxon>
        <taxon>Pseudobutyrivibrio</taxon>
    </lineage>
</organism>
<keyword evidence="2" id="KW-1133">Transmembrane helix</keyword>
<evidence type="ECO:0000256" key="2">
    <source>
        <dbReference type="SAM" id="Phobius"/>
    </source>
</evidence>
<comment type="caution">
    <text evidence="3">The sequence shown here is derived from an EMBL/GenBank/DDBJ whole genome shotgun (WGS) entry which is preliminary data.</text>
</comment>
<name>A0A927UB50_9FIRM</name>
<proteinExistence type="predicted"/>
<feature type="transmembrane region" description="Helical" evidence="2">
    <location>
        <begin position="6"/>
        <end position="28"/>
    </location>
</feature>